<reference evidence="1" key="1">
    <citation type="journal article" date="2017" name="Nature">
        <title>The sunflower genome provides insights into oil metabolism, flowering and Asterid evolution.</title>
        <authorList>
            <person name="Badouin H."/>
            <person name="Gouzy J."/>
            <person name="Grassa C.J."/>
            <person name="Murat F."/>
            <person name="Staton S.E."/>
            <person name="Cottret L."/>
            <person name="Lelandais-Briere C."/>
            <person name="Owens G.L."/>
            <person name="Carrere S."/>
            <person name="Mayjonade B."/>
            <person name="Legrand L."/>
            <person name="Gill N."/>
            <person name="Kane N.C."/>
            <person name="Bowers J.E."/>
            <person name="Hubner S."/>
            <person name="Bellec A."/>
            <person name="Berard A."/>
            <person name="Berges H."/>
            <person name="Blanchet N."/>
            <person name="Boniface M.C."/>
            <person name="Brunel D."/>
            <person name="Catrice O."/>
            <person name="Chaidir N."/>
            <person name="Claudel C."/>
            <person name="Donnadieu C."/>
            <person name="Faraut T."/>
            <person name="Fievet G."/>
            <person name="Helmstetter N."/>
            <person name="King M."/>
            <person name="Knapp S.J."/>
            <person name="Lai Z."/>
            <person name="Le Paslier M.C."/>
            <person name="Lippi Y."/>
            <person name="Lorenzon L."/>
            <person name="Mandel J.R."/>
            <person name="Marage G."/>
            <person name="Marchand G."/>
            <person name="Marquand E."/>
            <person name="Bret-Mestries E."/>
            <person name="Morien E."/>
            <person name="Nambeesan S."/>
            <person name="Nguyen T."/>
            <person name="Pegot-Espagnet P."/>
            <person name="Pouilly N."/>
            <person name="Raftis F."/>
            <person name="Sallet E."/>
            <person name="Schiex T."/>
            <person name="Thomas J."/>
            <person name="Vandecasteele C."/>
            <person name="Vares D."/>
            <person name="Vear F."/>
            <person name="Vautrin S."/>
            <person name="Crespi M."/>
            <person name="Mangin B."/>
            <person name="Burke J.M."/>
            <person name="Salse J."/>
            <person name="Munos S."/>
            <person name="Vincourt P."/>
            <person name="Rieseberg L.H."/>
            <person name="Langlade N.B."/>
        </authorList>
    </citation>
    <scope>NUCLEOTIDE SEQUENCE</scope>
    <source>
        <tissue evidence="1">Leaves</tissue>
    </source>
</reference>
<evidence type="ECO:0000313" key="1">
    <source>
        <dbReference type="EMBL" id="KAF5754761.1"/>
    </source>
</evidence>
<dbReference type="Proteomes" id="UP000215914">
    <property type="component" value="Unassembled WGS sequence"/>
</dbReference>
<accession>A0A9K3DJ03</accession>
<dbReference type="EMBL" id="MNCJ02000332">
    <property type="protein sequence ID" value="KAF5754761.1"/>
    <property type="molecule type" value="Genomic_DNA"/>
</dbReference>
<evidence type="ECO:0000313" key="2">
    <source>
        <dbReference type="Proteomes" id="UP000215914"/>
    </source>
</evidence>
<dbReference type="OrthoDB" id="1298633at2759"/>
<comment type="caution">
    <text evidence="1">The sequence shown here is derived from an EMBL/GenBank/DDBJ whole genome shotgun (WGS) entry which is preliminary data.</text>
</comment>
<gene>
    <name evidence="1" type="ORF">HanXRQr2_Chr17g0794891</name>
</gene>
<proteinExistence type="predicted"/>
<organism evidence="1 2">
    <name type="scientific">Helianthus annuus</name>
    <name type="common">Common sunflower</name>
    <dbReference type="NCBI Taxonomy" id="4232"/>
    <lineage>
        <taxon>Eukaryota</taxon>
        <taxon>Viridiplantae</taxon>
        <taxon>Streptophyta</taxon>
        <taxon>Embryophyta</taxon>
        <taxon>Tracheophyta</taxon>
        <taxon>Spermatophyta</taxon>
        <taxon>Magnoliopsida</taxon>
        <taxon>eudicotyledons</taxon>
        <taxon>Gunneridae</taxon>
        <taxon>Pentapetalae</taxon>
        <taxon>asterids</taxon>
        <taxon>campanulids</taxon>
        <taxon>Asterales</taxon>
        <taxon>Asteraceae</taxon>
        <taxon>Asteroideae</taxon>
        <taxon>Heliantheae alliance</taxon>
        <taxon>Heliantheae</taxon>
        <taxon>Helianthus</taxon>
    </lineage>
</organism>
<evidence type="ECO:0008006" key="3">
    <source>
        <dbReference type="Google" id="ProtNLM"/>
    </source>
</evidence>
<keyword evidence="2" id="KW-1185">Reference proteome</keyword>
<dbReference type="Gramene" id="mRNA:HanXRQr2_Chr17g0794891">
    <property type="protein sequence ID" value="mRNA:HanXRQr2_Chr17g0794891"/>
    <property type="gene ID" value="HanXRQr2_Chr17g0794891"/>
</dbReference>
<sequence length="133" mass="15589">MCFVDGYGLPFLTVLTKCCPNLEKIKLVIDTDWNNEKKIKSVVLEEYSDVWLEHMNELKIDFFRNFKPELEFVKFILAKSPNLKKVILLTWMVDKNTELEVLKVLLSAPCPSSAEIVVRNRCERFMMTIRSLN</sequence>
<name>A0A9K3DJ03_HELAN</name>
<reference evidence="1" key="2">
    <citation type="submission" date="2020-06" db="EMBL/GenBank/DDBJ databases">
        <title>Helianthus annuus Genome sequencing and assembly Release 2.</title>
        <authorList>
            <person name="Gouzy J."/>
            <person name="Langlade N."/>
            <person name="Munos S."/>
        </authorList>
    </citation>
    <scope>NUCLEOTIDE SEQUENCE</scope>
    <source>
        <tissue evidence="1">Leaves</tissue>
    </source>
</reference>
<dbReference type="AlphaFoldDB" id="A0A9K3DJ03"/>
<protein>
    <recommendedName>
        <fullName evidence="3">FBD domain-containing protein</fullName>
    </recommendedName>
</protein>